<protein>
    <recommendedName>
        <fullName evidence="4 5">Large ribosomal subunit protein bL32</fullName>
    </recommendedName>
</protein>
<dbReference type="GO" id="GO:0003735">
    <property type="term" value="F:structural constituent of ribosome"/>
    <property type="evidence" value="ECO:0007669"/>
    <property type="project" value="InterPro"/>
</dbReference>
<organism evidence="6 7">
    <name type="scientific">Acholeplasma oculi</name>
    <dbReference type="NCBI Taxonomy" id="35623"/>
    <lineage>
        <taxon>Bacteria</taxon>
        <taxon>Bacillati</taxon>
        <taxon>Mycoplasmatota</taxon>
        <taxon>Mollicutes</taxon>
        <taxon>Acholeplasmatales</taxon>
        <taxon>Acholeplasmataceae</taxon>
        <taxon>Acholeplasma</taxon>
    </lineage>
</organism>
<dbReference type="InterPro" id="IPR044957">
    <property type="entry name" value="Ribosomal_bL32_bact"/>
</dbReference>
<gene>
    <name evidence="5 6" type="primary">rpmF</name>
    <name evidence="6" type="ORF">Aocu_06920</name>
</gene>
<dbReference type="HAMAP" id="MF_00340">
    <property type="entry name" value="Ribosomal_bL32"/>
    <property type="match status" value="1"/>
</dbReference>
<dbReference type="AlphaFoldDB" id="A0A061AA36"/>
<dbReference type="HOGENOM" id="CLU_129084_2_3_14"/>
<dbReference type="Proteomes" id="UP000032434">
    <property type="component" value="Chromosome 1"/>
</dbReference>
<dbReference type="InParanoid" id="A0A061AA36"/>
<keyword evidence="7" id="KW-1185">Reference proteome</keyword>
<dbReference type="GO" id="GO:0015934">
    <property type="term" value="C:large ribosomal subunit"/>
    <property type="evidence" value="ECO:0007669"/>
    <property type="project" value="InterPro"/>
</dbReference>
<keyword evidence="3 5" id="KW-0687">Ribonucleoprotein</keyword>
<dbReference type="PATRIC" id="fig|35623.3.peg.692"/>
<keyword evidence="2 5" id="KW-0689">Ribosomal protein</keyword>
<comment type="similarity">
    <text evidence="1 5">Belongs to the bacterial ribosomal protein bL32 family.</text>
</comment>
<dbReference type="EMBL" id="LK028559">
    <property type="protein sequence ID" value="CDR30765.1"/>
    <property type="molecule type" value="Genomic_DNA"/>
</dbReference>
<proteinExistence type="inferred from homology"/>
<sequence length="63" mass="7254">MGAIFRRHSKGSKGRRRSHYKLKTPTIVVDPQTGEFTLPHRVTPNSGYYKGQLVLEKKNKETK</sequence>
<dbReference type="InterPro" id="IPR002677">
    <property type="entry name" value="Ribosomal_bL32"/>
</dbReference>
<dbReference type="PANTHER" id="PTHR35534:SF1">
    <property type="entry name" value="LARGE RIBOSOMAL SUBUNIT PROTEIN BL32"/>
    <property type="match status" value="1"/>
</dbReference>
<evidence type="ECO:0000256" key="4">
    <source>
        <dbReference type="ARBA" id="ARBA00035178"/>
    </source>
</evidence>
<dbReference type="OrthoDB" id="9812874at2"/>
<dbReference type="NCBIfam" id="TIGR01031">
    <property type="entry name" value="rpmF_bact"/>
    <property type="match status" value="1"/>
</dbReference>
<dbReference type="PANTHER" id="PTHR35534">
    <property type="entry name" value="50S RIBOSOMAL PROTEIN L32"/>
    <property type="match status" value="1"/>
</dbReference>
<name>A0A061AA36_9MOLU</name>
<dbReference type="RefSeq" id="WP_045749276.1">
    <property type="nucleotide sequence ID" value="NZ_FUZK01000001.1"/>
</dbReference>
<dbReference type="Pfam" id="PF01783">
    <property type="entry name" value="Ribosomal_L32p"/>
    <property type="match status" value="1"/>
</dbReference>
<dbReference type="FunCoup" id="A0A061AA36">
    <property type="interactions" value="136"/>
</dbReference>
<evidence type="ECO:0000313" key="7">
    <source>
        <dbReference type="Proteomes" id="UP000032434"/>
    </source>
</evidence>
<reference evidence="7" key="1">
    <citation type="submission" date="2014-05" db="EMBL/GenBank/DDBJ databases">
        <authorList>
            <person name="Kube M."/>
        </authorList>
    </citation>
    <scope>NUCLEOTIDE SEQUENCE [LARGE SCALE GENOMIC DNA]</scope>
</reference>
<evidence type="ECO:0000256" key="5">
    <source>
        <dbReference type="HAMAP-Rule" id="MF_00340"/>
    </source>
</evidence>
<evidence type="ECO:0000256" key="2">
    <source>
        <dbReference type="ARBA" id="ARBA00022980"/>
    </source>
</evidence>
<dbReference type="InterPro" id="IPR011332">
    <property type="entry name" value="Ribosomal_zn-bd"/>
</dbReference>
<evidence type="ECO:0000256" key="3">
    <source>
        <dbReference type="ARBA" id="ARBA00023274"/>
    </source>
</evidence>
<dbReference type="GO" id="GO:0006412">
    <property type="term" value="P:translation"/>
    <property type="evidence" value="ECO:0007669"/>
    <property type="project" value="UniProtKB-UniRule"/>
</dbReference>
<evidence type="ECO:0000256" key="1">
    <source>
        <dbReference type="ARBA" id="ARBA00008560"/>
    </source>
</evidence>
<accession>A0A061AA36</accession>
<evidence type="ECO:0000313" key="6">
    <source>
        <dbReference type="EMBL" id="CDR30765.1"/>
    </source>
</evidence>
<dbReference type="SUPFAM" id="SSF57829">
    <property type="entry name" value="Zn-binding ribosomal proteins"/>
    <property type="match status" value="1"/>
</dbReference>
<dbReference type="KEGG" id="aoc:Aocu_06920"/>
<dbReference type="STRING" id="35623.Aocu_06920"/>